<feature type="compositionally biased region" description="Low complexity" evidence="4">
    <location>
        <begin position="82"/>
        <end position="94"/>
    </location>
</feature>
<keyword evidence="2" id="KW-0804">Transcription</keyword>
<evidence type="ECO:0000256" key="3">
    <source>
        <dbReference type="ARBA" id="ARBA00023242"/>
    </source>
</evidence>
<sequence length="973" mass="107133">MEAGELGEAKAREAAKKAQEQVAGGEEAVRVAQVEEGEEEGEEEEVEEEEEGEEDEDWEPDDDEGSNWDNSSKPETDAWQDTGKTLGSTGTTVSKTKKLLSRSKVNEEDDETGADDDDDDDFDEDEDEEENEDDDDEGDGEDDDDDEEEEEEGDPKEEGDEEGEAVDEESTRPFHRLLVEEEEEDDENDEEYRDEGDAADDDDEEDEDDVDDDYIEEEADGADADGAVAADASVVRHPSTYASHQQPPHPPPATSGTSAPPLGSHTLGNASAPPAPSFDGLLASPADAACTAGMLPLEHRGLHPPSPPALSADPPPPSIARRTRANYSLVQTQLTELEALLHTPSPERELLHSPPPLAGSPQGNDVWQQFLHEVHHRRTAEEARPTPSSVDNDDSEDDGDYNYLADSSRLQEGEEEWAEDGDINEEEVVDLVREAREGTKRSARRVPRMGTLTSQPSPSLSRLSPRPPRRSSPAPQTRPGGMAASSRPDAEAAWTFSPEMLRTLQIQMHIHVQLLVQTLVLTREALRKEPVFARASLMAYSLLVELCTHCDITMAYKQLKTRPVYATPLRLPAEVLDKDIAADAVGSTTDAVPPALRHASAAPPESVFEVPGMAFLPQLLFERVGLKPLHEATDVLAREGLLRQLRKEHFDGRHELHRFAPYFNPHYNIRKATVPPSIRFTHAEDRLFALGLRRYGFSNYGLIRALLLPTKTVDQLQSRFESETKRKSNPNNPIKRAKLDHQTVILTSAEETLLARGVKLYGEDWARIRAQMLPHRSLHELHNCWRFKLGVTDGAPPVFAADPSQLPAGIPLLTAAATRLAPARRASQLQDISADAFDHDELSTSSEEEDDETDGAASEHRTAQARMHAEAEQVAWVDSPEHEGSASAQENSGEWQAEGRPVDSLGSRKGIREEDAHPPAVDVAIMAAMLRPGACEGDAVEARRLLCGQGVLHDSYSAQALLNRFRTIISVQR</sequence>
<accession>A0AB34K0H9</accession>
<evidence type="ECO:0000313" key="6">
    <source>
        <dbReference type="EMBL" id="KAL1527988.1"/>
    </source>
</evidence>
<dbReference type="InterPro" id="IPR052435">
    <property type="entry name" value="YY1-Transcr_Regul"/>
</dbReference>
<feature type="compositionally biased region" description="Acidic residues" evidence="4">
    <location>
        <begin position="35"/>
        <end position="66"/>
    </location>
</feature>
<evidence type="ECO:0000256" key="2">
    <source>
        <dbReference type="ARBA" id="ARBA00023163"/>
    </source>
</evidence>
<feature type="domain" description="Myb-like" evidence="5">
    <location>
        <begin position="742"/>
        <end position="791"/>
    </location>
</feature>
<keyword evidence="7" id="KW-1185">Reference proteome</keyword>
<feature type="domain" description="Myb-like" evidence="5">
    <location>
        <begin position="676"/>
        <end position="726"/>
    </location>
</feature>
<dbReference type="EMBL" id="JBGBPQ010000002">
    <property type="protein sequence ID" value="KAL1527988.1"/>
    <property type="molecule type" value="Genomic_DNA"/>
</dbReference>
<feature type="compositionally biased region" description="Acidic residues" evidence="4">
    <location>
        <begin position="391"/>
        <end position="400"/>
    </location>
</feature>
<dbReference type="GO" id="GO:0006355">
    <property type="term" value="P:regulation of DNA-templated transcription"/>
    <property type="evidence" value="ECO:0007669"/>
    <property type="project" value="TreeGrafter"/>
</dbReference>
<dbReference type="SMART" id="SM00717">
    <property type="entry name" value="SANT"/>
    <property type="match status" value="2"/>
</dbReference>
<keyword evidence="1" id="KW-0805">Transcription regulation</keyword>
<feature type="compositionally biased region" description="Low complexity" evidence="4">
    <location>
        <begin position="20"/>
        <end position="34"/>
    </location>
</feature>
<dbReference type="SUPFAM" id="SSF46689">
    <property type="entry name" value="Homeodomain-like"/>
    <property type="match status" value="1"/>
</dbReference>
<dbReference type="PANTHER" id="PTHR16088">
    <property type="entry name" value="YY1 ASSOCIATED PROTEIN-RELATED"/>
    <property type="match status" value="1"/>
</dbReference>
<comment type="caution">
    <text evidence="6">The sequence shown here is derived from an EMBL/GenBank/DDBJ whole genome shotgun (WGS) entry which is preliminary data.</text>
</comment>
<feature type="region of interest" description="Disordered" evidence="4">
    <location>
        <begin position="833"/>
        <end position="916"/>
    </location>
</feature>
<evidence type="ECO:0000259" key="5">
    <source>
        <dbReference type="SMART" id="SM00717"/>
    </source>
</evidence>
<dbReference type="AlphaFoldDB" id="A0AB34K0H9"/>
<dbReference type="CDD" id="cd00167">
    <property type="entry name" value="SANT"/>
    <property type="match status" value="2"/>
</dbReference>
<feature type="region of interest" description="Disordered" evidence="4">
    <location>
        <begin position="435"/>
        <end position="491"/>
    </location>
</feature>
<feature type="compositionally biased region" description="Basic and acidic residues" evidence="4">
    <location>
        <begin position="7"/>
        <end position="19"/>
    </location>
</feature>
<dbReference type="Proteomes" id="UP001515480">
    <property type="component" value="Unassembled WGS sequence"/>
</dbReference>
<name>A0AB34K0H9_PRYPA</name>
<evidence type="ECO:0000256" key="1">
    <source>
        <dbReference type="ARBA" id="ARBA00023015"/>
    </source>
</evidence>
<dbReference type="InterPro" id="IPR009057">
    <property type="entry name" value="Homeodomain-like_sf"/>
</dbReference>
<feature type="compositionally biased region" description="Acidic residues" evidence="4">
    <location>
        <begin position="107"/>
        <end position="168"/>
    </location>
</feature>
<feature type="compositionally biased region" description="Acidic residues" evidence="4">
    <location>
        <begin position="180"/>
        <end position="223"/>
    </location>
</feature>
<feature type="compositionally biased region" description="Pro residues" evidence="4">
    <location>
        <begin position="304"/>
        <end position="318"/>
    </location>
</feature>
<feature type="region of interest" description="Disordered" evidence="4">
    <location>
        <begin position="1"/>
        <end position="283"/>
    </location>
</feature>
<proteinExistence type="predicted"/>
<evidence type="ECO:0000313" key="7">
    <source>
        <dbReference type="Proteomes" id="UP001515480"/>
    </source>
</evidence>
<feature type="compositionally biased region" description="Low complexity" evidence="4">
    <location>
        <begin position="451"/>
        <end position="464"/>
    </location>
</feature>
<protein>
    <recommendedName>
        <fullName evidence="5">Myb-like domain-containing protein</fullName>
    </recommendedName>
</protein>
<dbReference type="GO" id="GO:0005634">
    <property type="term" value="C:nucleus"/>
    <property type="evidence" value="ECO:0007669"/>
    <property type="project" value="TreeGrafter"/>
</dbReference>
<keyword evidence="3" id="KW-0539">Nucleus</keyword>
<evidence type="ECO:0000256" key="4">
    <source>
        <dbReference type="SAM" id="MobiDB-lite"/>
    </source>
</evidence>
<feature type="region of interest" description="Disordered" evidence="4">
    <location>
        <begin position="297"/>
        <end position="403"/>
    </location>
</feature>
<organism evidence="6 7">
    <name type="scientific">Prymnesium parvum</name>
    <name type="common">Toxic golden alga</name>
    <dbReference type="NCBI Taxonomy" id="97485"/>
    <lineage>
        <taxon>Eukaryota</taxon>
        <taxon>Haptista</taxon>
        <taxon>Haptophyta</taxon>
        <taxon>Prymnesiophyceae</taxon>
        <taxon>Prymnesiales</taxon>
        <taxon>Prymnesiaceae</taxon>
        <taxon>Prymnesium</taxon>
    </lineage>
</organism>
<dbReference type="GO" id="GO:0003712">
    <property type="term" value="F:transcription coregulator activity"/>
    <property type="evidence" value="ECO:0007669"/>
    <property type="project" value="TreeGrafter"/>
</dbReference>
<dbReference type="InterPro" id="IPR001005">
    <property type="entry name" value="SANT/Myb"/>
</dbReference>
<dbReference type="PANTHER" id="PTHR16088:SF3">
    <property type="entry name" value="GON-4-LIKE PROTEIN"/>
    <property type="match status" value="1"/>
</dbReference>
<feature type="compositionally biased region" description="Basic and acidic residues" evidence="4">
    <location>
        <begin position="857"/>
        <end position="871"/>
    </location>
</feature>
<reference evidence="6 7" key="1">
    <citation type="journal article" date="2024" name="Science">
        <title>Giant polyketide synthase enzymes in the biosynthesis of giant marine polyether toxins.</title>
        <authorList>
            <person name="Fallon T.R."/>
            <person name="Shende V.V."/>
            <person name="Wierzbicki I.H."/>
            <person name="Pendleton A.L."/>
            <person name="Watervoot N.F."/>
            <person name="Auber R.P."/>
            <person name="Gonzalez D.J."/>
            <person name="Wisecaver J.H."/>
            <person name="Moore B.S."/>
        </authorList>
    </citation>
    <scope>NUCLEOTIDE SEQUENCE [LARGE SCALE GENOMIC DNA]</scope>
    <source>
        <strain evidence="6 7">12B1</strain>
    </source>
</reference>
<feature type="compositionally biased region" description="Polar residues" evidence="4">
    <location>
        <begin position="325"/>
        <end position="335"/>
    </location>
</feature>
<gene>
    <name evidence="6" type="ORF">AB1Y20_009359</name>
</gene>